<dbReference type="HOGENOM" id="CLU_818972_0_0_1"/>
<dbReference type="RefSeq" id="XP_009264001.1">
    <property type="nucleotide sequence ID" value="XM_009265726.1"/>
</dbReference>
<organism evidence="1 2">
    <name type="scientific">Encephalitozoon romaleae (strain SJ-2008)</name>
    <name type="common">Microsporidian parasite</name>
    <dbReference type="NCBI Taxonomy" id="1178016"/>
    <lineage>
        <taxon>Eukaryota</taxon>
        <taxon>Fungi</taxon>
        <taxon>Fungi incertae sedis</taxon>
        <taxon>Microsporidia</taxon>
        <taxon>Unikaryonidae</taxon>
        <taxon>Encephalitozoon</taxon>
    </lineage>
</organism>
<sequence length="339" mass="39463">MNLQANKRTCIFLHTISTMITIFSMAYEKKSFLKNVQNEIEIRKLMIDQELYTELLSRIADGNYLVTQKGSKLFRYLKDTNILPGIYLVGSRGRQEHVSLEKVPYLDPRAKYFFIDIKDIPLYRMFLKNNLRSFIHTKGFDLDHTENEILQMSRISQECLRILDRIGSTKIVMEDMIVKLNKGNPDELCIEHSQGLFITKSLFNNRNEFLEDLKTHFVGFMDLIPFGMKTSSFCSAYAKSVINYLKRENVLLLSPSIKRYPELIHYLFPYRIISGTSNLSSNQLVVGGVSFNGIHQNDYLKELFDLEKIKKITENGVKFIFTAHVSIDSRKRKYGISFI</sequence>
<evidence type="ECO:0000313" key="1">
    <source>
        <dbReference type="EMBL" id="AFN82504.1"/>
    </source>
</evidence>
<keyword evidence="2" id="KW-1185">Reference proteome</keyword>
<dbReference type="GeneID" id="20520787"/>
<accession>I7ALF5</accession>
<name>I7ALF5_ENCRO</name>
<dbReference type="KEGG" id="ero:EROM_020290"/>
<dbReference type="OrthoDB" id="2192279at2759"/>
<proteinExistence type="predicted"/>
<dbReference type="VEuPathDB" id="MicrosporidiaDB:EROM_020290"/>
<dbReference type="EMBL" id="CP003519">
    <property type="protein sequence ID" value="AFN82504.1"/>
    <property type="molecule type" value="Genomic_DNA"/>
</dbReference>
<dbReference type="AlphaFoldDB" id="I7ALF5"/>
<evidence type="ECO:0000313" key="2">
    <source>
        <dbReference type="Proteomes" id="UP000010094"/>
    </source>
</evidence>
<dbReference type="Proteomes" id="UP000010094">
    <property type="component" value="Chromosome II"/>
</dbReference>
<protein>
    <submittedName>
        <fullName evidence="1">Uncharacterized protein</fullName>
    </submittedName>
</protein>
<reference evidence="1 2" key="1">
    <citation type="journal article" date="2012" name="Proc. Natl. Acad. Sci. U.S.A.">
        <title>Gain and loss of multiple functionally related, horizontally transferred genes in the reduced genomes of two microsporidian parasites.</title>
        <authorList>
            <person name="Pombert J.-F."/>
            <person name="Selman M."/>
            <person name="Burki F."/>
            <person name="Bardell F.T."/>
            <person name="Farinelli L."/>
            <person name="Solter L.F."/>
            <person name="Whitman D.W."/>
            <person name="Weiss L.M."/>
            <person name="Corradi N."/>
            <person name="Keeling P.J."/>
        </authorList>
    </citation>
    <scope>NUCLEOTIDE SEQUENCE [LARGE SCALE GENOMIC DNA]</scope>
    <source>
        <strain evidence="1 2">SJ-2008</strain>
    </source>
</reference>
<gene>
    <name evidence="1" type="ordered locus">EROM_020290</name>
</gene>